<feature type="chain" id="PRO_5042692044" evidence="2">
    <location>
        <begin position="23"/>
        <end position="874"/>
    </location>
</feature>
<reference evidence="3" key="2">
    <citation type="submission" date="2023-08" db="EMBL/GenBank/DDBJ databases">
        <title>Mucin Metabolism Genes Underlie the Key Renovations of Bacteroides xylanisolvens Genomes in Captive Great Apes.</title>
        <authorList>
            <person name="Nishida A.H."/>
        </authorList>
    </citation>
    <scope>NUCLEOTIDE SEQUENCE</scope>
    <source>
        <strain evidence="4">P13.H9</strain>
        <strain evidence="3">P19.10B</strain>
    </source>
</reference>
<dbReference type="Proteomes" id="UP001198461">
    <property type="component" value="Unassembled WGS sequence"/>
</dbReference>
<dbReference type="Proteomes" id="UP001197958">
    <property type="component" value="Unassembled WGS sequence"/>
</dbReference>
<name>A0A1Y4VA16_9BACE</name>
<dbReference type="RefSeq" id="WP_004321643.1">
    <property type="nucleotide sequence ID" value="NZ_AP031409.1"/>
</dbReference>
<dbReference type="EMBL" id="JAIWWW010000023">
    <property type="protein sequence ID" value="MCA4523508.1"/>
    <property type="molecule type" value="Genomic_DNA"/>
</dbReference>
<evidence type="ECO:0000313" key="4">
    <source>
        <dbReference type="EMBL" id="MCA4704046.1"/>
    </source>
</evidence>
<keyword evidence="2" id="KW-0732">Signal</keyword>
<gene>
    <name evidence="5" type="ORF">DWW25_15840</name>
    <name evidence="4" type="ORF">LD004_10485</name>
    <name evidence="3" type="ORF">LDZ35_09830</name>
</gene>
<evidence type="ECO:0000313" key="6">
    <source>
        <dbReference type="Proteomes" id="UP000283369"/>
    </source>
</evidence>
<feature type="signal peptide" evidence="2">
    <location>
        <begin position="1"/>
        <end position="22"/>
    </location>
</feature>
<evidence type="ECO:0000256" key="2">
    <source>
        <dbReference type="SAM" id="SignalP"/>
    </source>
</evidence>
<evidence type="ECO:0000313" key="3">
    <source>
        <dbReference type="EMBL" id="MCA4523508.1"/>
    </source>
</evidence>
<dbReference type="EMBL" id="JAIWYE010000019">
    <property type="protein sequence ID" value="MCA4704046.1"/>
    <property type="molecule type" value="Genomic_DNA"/>
</dbReference>
<evidence type="ECO:0000313" key="5">
    <source>
        <dbReference type="EMBL" id="RGV12540.1"/>
    </source>
</evidence>
<dbReference type="AlphaFoldDB" id="A0A1Y4VA16"/>
<reference evidence="5 6" key="1">
    <citation type="submission" date="2018-08" db="EMBL/GenBank/DDBJ databases">
        <title>A genome reference for cultivated species of the human gut microbiota.</title>
        <authorList>
            <person name="Zou Y."/>
            <person name="Xue W."/>
            <person name="Luo G."/>
        </authorList>
    </citation>
    <scope>NUCLEOTIDE SEQUENCE [LARGE SCALE GENOMIC DNA]</scope>
    <source>
        <strain evidence="5 6">AF14-7</strain>
    </source>
</reference>
<dbReference type="EMBL" id="QRYV01000038">
    <property type="protein sequence ID" value="RGV12540.1"/>
    <property type="molecule type" value="Genomic_DNA"/>
</dbReference>
<sequence>MKRKFVKVMFFGALALSTVTYVGCKDYDDDIDNLQTQIDANKASIAELQNFVKEGKWVTNVEQITDGFKITFNDNKSYSITSGKDATPTTIKIDPVTKNWIVNDNDLGICAEGKKGADGKPGAAGSPGGKGEDGYAPQISENGFWMVWDAETKKPVETKIKAATDIYVAADASNPLVWILNIFNKETKEWETVSMPKSARITSMSVLGIKGDGSVDVGSTEAETTLYYSIAGKDIVFNGNKTFKKKGDLLVARGGSKIHALINPVNLKAADIQAYEIGLTDSKGNTNFAVANIADNFSIDALTRAADPEKEPTANKGVYDLTLKFVDGLTKDELTALESAETAYALTTKDAWGNEIISQYGVKIKASSQNIPDVNFTAPEPMPYQTTYNLDELFGSELDKVVAYYYEVTDEEAKKADAKFDKEKNTILANKEGQVKVKIHCLLVDGSTQDPEVELTFTYVSKKAEIKDMTWVVDASNKTATSEIVGPSVDEIKGQIKLSDPIVATIAYTDDKAMINGKVVQSYMDGSIQLKLVGLDKDGKPVSGTSEADIAKITKFVIQATFDEENVAAVSHTATVKFKNKDSQAGLGNDFLYETTFKITVDQQNDKLFTFKRATAYFDGDNAKAYGTVPTTAVLAATADTKIGFDLYTLYKEGSISADKQNTITFTEEKPSRVVSGKKQFAPAWLDETLPQPTKNSKIKVFPYVSKPATDENWGGAYTGRYITVSYAPFGNSRLKAITDRFNLTILSEIFEGTFEYTKEVDKKIIGTEANPFIIEGNTVEISAKDFKRIDARGNSYEFSDNRIESVSVVLADDDATTYLAKNDGNLTDDPKKVVISKKEGAVILTPPTCKVNVNILDKWGRTKSVSIYVKVNK</sequence>
<feature type="region of interest" description="Disordered" evidence="1">
    <location>
        <begin position="113"/>
        <end position="133"/>
    </location>
</feature>
<organism evidence="5 6">
    <name type="scientific">Bacteroides xylanisolvens</name>
    <dbReference type="NCBI Taxonomy" id="371601"/>
    <lineage>
        <taxon>Bacteria</taxon>
        <taxon>Pseudomonadati</taxon>
        <taxon>Bacteroidota</taxon>
        <taxon>Bacteroidia</taxon>
        <taxon>Bacteroidales</taxon>
        <taxon>Bacteroidaceae</taxon>
        <taxon>Bacteroides</taxon>
    </lineage>
</organism>
<evidence type="ECO:0000256" key="1">
    <source>
        <dbReference type="SAM" id="MobiDB-lite"/>
    </source>
</evidence>
<dbReference type="Proteomes" id="UP000283369">
    <property type="component" value="Unassembled WGS sequence"/>
</dbReference>
<proteinExistence type="predicted"/>
<protein>
    <submittedName>
        <fullName evidence="3">DUF4988 domain-containing protein</fullName>
    </submittedName>
</protein>
<comment type="caution">
    <text evidence="5">The sequence shown here is derived from an EMBL/GenBank/DDBJ whole genome shotgun (WGS) entry which is preliminary data.</text>
</comment>
<accession>A0A1Y4VA16</accession>